<proteinExistence type="predicted"/>
<protein>
    <submittedName>
        <fullName evidence="2">Uncharacterized protein</fullName>
    </submittedName>
</protein>
<sequence>MRPLSTTLRERDGTPLARDQRSSLPEFDPQRLGEGTAVTVLLRWPEGIAAEEAQHLATPEERTALLWVGVPPAGSPPDALFDPTLGYRACGTLPGFLLERSNRIGSFGGDGFRVPEVAGNGVTHALAEVRHATTNLAEAPTIDGIADVGVFADLQATADAFASEDPQVDGLVVTGPSDAVTELVDAPGADAVHLLEVDFDRGAPEPCG</sequence>
<dbReference type="AlphaFoldDB" id="A0A8J3A8J7"/>
<organism evidence="2 3">
    <name type="scientific">Egicoccus halophilus</name>
    <dbReference type="NCBI Taxonomy" id="1670830"/>
    <lineage>
        <taxon>Bacteria</taxon>
        <taxon>Bacillati</taxon>
        <taxon>Actinomycetota</taxon>
        <taxon>Nitriliruptoria</taxon>
        <taxon>Egicoccales</taxon>
        <taxon>Egicoccaceae</taxon>
        <taxon>Egicoccus</taxon>
    </lineage>
</organism>
<feature type="compositionally biased region" description="Basic and acidic residues" evidence="1">
    <location>
        <begin position="8"/>
        <end position="21"/>
    </location>
</feature>
<dbReference type="Proteomes" id="UP000650511">
    <property type="component" value="Unassembled WGS sequence"/>
</dbReference>
<dbReference type="RefSeq" id="WP_130650485.1">
    <property type="nucleotide sequence ID" value="NZ_BMHA01000006.1"/>
</dbReference>
<comment type="caution">
    <text evidence="2">The sequence shown here is derived from an EMBL/GenBank/DDBJ whole genome shotgun (WGS) entry which is preliminary data.</text>
</comment>
<name>A0A8J3A8J7_9ACTN</name>
<accession>A0A8J3A8J7</accession>
<evidence type="ECO:0000256" key="1">
    <source>
        <dbReference type="SAM" id="MobiDB-lite"/>
    </source>
</evidence>
<reference evidence="2" key="2">
    <citation type="submission" date="2020-09" db="EMBL/GenBank/DDBJ databases">
        <authorList>
            <person name="Sun Q."/>
            <person name="Zhou Y."/>
        </authorList>
    </citation>
    <scope>NUCLEOTIDE SEQUENCE</scope>
    <source>
        <strain evidence="2">CGMCC 1.14988</strain>
    </source>
</reference>
<reference evidence="2" key="1">
    <citation type="journal article" date="2014" name="Int. J. Syst. Evol. Microbiol.">
        <title>Complete genome sequence of Corynebacterium casei LMG S-19264T (=DSM 44701T), isolated from a smear-ripened cheese.</title>
        <authorList>
            <consortium name="US DOE Joint Genome Institute (JGI-PGF)"/>
            <person name="Walter F."/>
            <person name="Albersmeier A."/>
            <person name="Kalinowski J."/>
            <person name="Ruckert C."/>
        </authorList>
    </citation>
    <scope>NUCLEOTIDE SEQUENCE</scope>
    <source>
        <strain evidence="2">CGMCC 1.14988</strain>
    </source>
</reference>
<feature type="region of interest" description="Disordered" evidence="1">
    <location>
        <begin position="1"/>
        <end position="30"/>
    </location>
</feature>
<evidence type="ECO:0000313" key="2">
    <source>
        <dbReference type="EMBL" id="GGI06562.1"/>
    </source>
</evidence>
<gene>
    <name evidence="2" type="ORF">GCM10011354_19710</name>
</gene>
<dbReference type="EMBL" id="BMHA01000006">
    <property type="protein sequence ID" value="GGI06562.1"/>
    <property type="molecule type" value="Genomic_DNA"/>
</dbReference>
<keyword evidence="3" id="KW-1185">Reference proteome</keyword>
<evidence type="ECO:0000313" key="3">
    <source>
        <dbReference type="Proteomes" id="UP000650511"/>
    </source>
</evidence>